<evidence type="ECO:0000313" key="7">
    <source>
        <dbReference type="EMBL" id="KAF5389955.1"/>
    </source>
</evidence>
<dbReference type="CDD" id="cd13999">
    <property type="entry name" value="STKc_MAP3K-like"/>
    <property type="match status" value="1"/>
</dbReference>
<comment type="caution">
    <text evidence="7">The sequence shown here is derived from an EMBL/GenBank/DDBJ whole genome shotgun (WGS) entry which is preliminary data.</text>
</comment>
<dbReference type="AlphaFoldDB" id="A0A8H5HVI3"/>
<dbReference type="Pfam" id="PF07714">
    <property type="entry name" value="PK_Tyr_Ser-Thr"/>
    <property type="match status" value="1"/>
</dbReference>
<feature type="compositionally biased region" description="Polar residues" evidence="5">
    <location>
        <begin position="424"/>
        <end position="438"/>
    </location>
</feature>
<feature type="compositionally biased region" description="Low complexity" evidence="5">
    <location>
        <begin position="332"/>
        <end position="356"/>
    </location>
</feature>
<sequence>MSLTQVLNSANTTFGHRRYPGQRPPPIRKRASKSRSASSATVDVFRASTSSRDIDIRPVLVPLHPNLRRLPSRVHLVEKPMEICDTDQNPRVGSKRKRVASGGNENTHHGGRPTRGSGQLKRFKTSRKSDETSEDDEQLSSMDVDDVFRRRRGRQPPHVPLETDSDNDDEEEEDEDEDAAEDAEDETSDDYLISSAPSRALKRMRKDDLVRLYTLAGLSDDTESFTKSDLVQAIIDARDDLASLPPSSPLGRGGASASGSSDYSSDEPKEDPTPMANLRRRVTATDVTDVTRESSRNRPLKSRSFSMGHLNDSTFSSHSRRKRQASNKSMESSGSRRSSRSSPASGSQQSISSPPAHHLRSRKTSAPSLASFSMAIAPHLLDPDTLPTPNGLSGSGTTPTDALSSFTFTHRKGKSRQVEFDEPAQSSKTPSKGSTAATPISILESESDLTDLEDLEAKIMAQPSPRRLRSKDKDKDKEKSRLASDVLSADTLDARRVTPMRTAKKKIQTLKEDDTEEDEEADDEEEVDELVSTPVQSSARRTPMRRRLRSLSSRNQENADPSDGDDESGDQEEVEEEGEEEDEVEEDEGEEDDEATIAVEPRKLRNGKIVGDEDVEMVDEEDEEEGNEEGEEEEQVDGVEEDDDDEAGSVEAEEDEEPDDEANSIDLEVDADGDTGEETLVRLRRDDLVRLCEHRDLEPTGTKPQLATALLQWRDSQPDFSSTSSSCPSSIGPLSSVTPHPSSTATVRPKRGNTRGGRKSSQKTATPPVPVLLRSERVHFDEPLTPIPPISSQAADLAPAVAAGSSNNEPELELDLESLGLEDREIPPDKLSKVEKIGSGGFKDVFVGKYKTRGGPRKVAISEFRGQLNAMDIKELKLLGGFDHANIVRFIGVSIPENTRDTPVMIVSELCTNGDLFDYVRNVSPPSMRKVLSIMLDIARGLEYLHLRKPSVIHRDCKSSNILITGKGVAKIADFGLAKVKQSTRSMVRSLVGTVNWQAPELWHAHPKYNHKVDVFSCACVYWEMLQWHVTNKKFPWEGMNEHAIYELVGTKKQRPNVNGLRKQWCPEIVDLIERMWAQEHQDRPTMSEVVNELQKLVEEY</sequence>
<accession>A0A8H5HVI3</accession>
<keyword evidence="8" id="KW-1185">Reference proteome</keyword>
<feature type="region of interest" description="Disordered" evidence="5">
    <location>
        <begin position="380"/>
        <end position="771"/>
    </location>
</feature>
<feature type="compositionally biased region" description="Acidic residues" evidence="5">
    <location>
        <begin position="560"/>
        <end position="595"/>
    </location>
</feature>
<dbReference type="GO" id="GO:0005524">
    <property type="term" value="F:ATP binding"/>
    <property type="evidence" value="ECO:0007669"/>
    <property type="project" value="UniProtKB-KW"/>
</dbReference>
<evidence type="ECO:0000259" key="6">
    <source>
        <dbReference type="PROSITE" id="PS50011"/>
    </source>
</evidence>
<dbReference type="InterPro" id="IPR000719">
    <property type="entry name" value="Prot_kinase_dom"/>
</dbReference>
<feature type="compositionally biased region" description="Basic residues" evidence="5">
    <location>
        <begin position="15"/>
        <end position="33"/>
    </location>
</feature>
<dbReference type="PROSITE" id="PS50011">
    <property type="entry name" value="PROTEIN_KINASE_DOM"/>
    <property type="match status" value="1"/>
</dbReference>
<feature type="region of interest" description="Disordered" evidence="5">
    <location>
        <begin position="241"/>
        <end position="367"/>
    </location>
</feature>
<feature type="compositionally biased region" description="Polar residues" evidence="5">
    <location>
        <begin position="1"/>
        <end position="14"/>
    </location>
</feature>
<dbReference type="GO" id="GO:0004674">
    <property type="term" value="F:protein serine/threonine kinase activity"/>
    <property type="evidence" value="ECO:0007669"/>
    <property type="project" value="TreeGrafter"/>
</dbReference>
<gene>
    <name evidence="7" type="ORF">D9757_003564</name>
</gene>
<evidence type="ECO:0000313" key="8">
    <source>
        <dbReference type="Proteomes" id="UP000518752"/>
    </source>
</evidence>
<name>A0A8H5HVI3_9AGAR</name>
<dbReference type="PANTHER" id="PTHR44329">
    <property type="entry name" value="SERINE/THREONINE-PROTEIN KINASE TNNI3K-RELATED"/>
    <property type="match status" value="1"/>
</dbReference>
<dbReference type="Gene3D" id="1.10.510.10">
    <property type="entry name" value="Transferase(Phosphotransferase) domain 1"/>
    <property type="match status" value="1"/>
</dbReference>
<keyword evidence="4" id="KW-0067">ATP-binding</keyword>
<evidence type="ECO:0000256" key="2">
    <source>
        <dbReference type="ARBA" id="ARBA00022741"/>
    </source>
</evidence>
<feature type="compositionally biased region" description="Polar residues" evidence="5">
    <location>
        <begin position="737"/>
        <end position="746"/>
    </location>
</feature>
<feature type="domain" description="Protein kinase" evidence="6">
    <location>
        <begin position="831"/>
        <end position="1098"/>
    </location>
</feature>
<keyword evidence="3" id="KW-0418">Kinase</keyword>
<reference evidence="7 8" key="1">
    <citation type="journal article" date="2020" name="ISME J.">
        <title>Uncovering the hidden diversity of litter-decomposition mechanisms in mushroom-forming fungi.</title>
        <authorList>
            <person name="Floudas D."/>
            <person name="Bentzer J."/>
            <person name="Ahren D."/>
            <person name="Johansson T."/>
            <person name="Persson P."/>
            <person name="Tunlid A."/>
        </authorList>
    </citation>
    <scope>NUCLEOTIDE SEQUENCE [LARGE SCALE GENOMIC DNA]</scope>
    <source>
        <strain evidence="7 8">CBS 406.79</strain>
    </source>
</reference>
<feature type="compositionally biased region" description="Basic and acidic residues" evidence="5">
    <location>
        <begin position="471"/>
        <end position="482"/>
    </location>
</feature>
<protein>
    <recommendedName>
        <fullName evidence="6">Protein kinase domain-containing protein</fullName>
    </recommendedName>
</protein>
<keyword evidence="2" id="KW-0547">Nucleotide-binding</keyword>
<feature type="compositionally biased region" description="Acidic residues" evidence="5">
    <location>
        <begin position="513"/>
        <end position="529"/>
    </location>
</feature>
<dbReference type="OrthoDB" id="4062651at2759"/>
<feature type="compositionally biased region" description="Acidic residues" evidence="5">
    <location>
        <begin position="163"/>
        <end position="189"/>
    </location>
</feature>
<dbReference type="InterPro" id="IPR011009">
    <property type="entry name" value="Kinase-like_dom_sf"/>
</dbReference>
<dbReference type="InterPro" id="IPR001245">
    <property type="entry name" value="Ser-Thr/Tyr_kinase_cat_dom"/>
</dbReference>
<feature type="region of interest" description="Disordered" evidence="5">
    <location>
        <begin position="1"/>
        <end position="47"/>
    </location>
</feature>
<evidence type="ECO:0000256" key="1">
    <source>
        <dbReference type="ARBA" id="ARBA00022679"/>
    </source>
</evidence>
<dbReference type="Proteomes" id="UP000518752">
    <property type="component" value="Unassembled WGS sequence"/>
</dbReference>
<feature type="compositionally biased region" description="Low complexity" evidence="5">
    <location>
        <begin position="718"/>
        <end position="736"/>
    </location>
</feature>
<organism evidence="7 8">
    <name type="scientific">Collybiopsis confluens</name>
    <dbReference type="NCBI Taxonomy" id="2823264"/>
    <lineage>
        <taxon>Eukaryota</taxon>
        <taxon>Fungi</taxon>
        <taxon>Dikarya</taxon>
        <taxon>Basidiomycota</taxon>
        <taxon>Agaricomycotina</taxon>
        <taxon>Agaricomycetes</taxon>
        <taxon>Agaricomycetidae</taxon>
        <taxon>Agaricales</taxon>
        <taxon>Marasmiineae</taxon>
        <taxon>Omphalotaceae</taxon>
        <taxon>Collybiopsis</taxon>
    </lineage>
</organism>
<feature type="compositionally biased region" description="Basic residues" evidence="5">
    <location>
        <begin position="748"/>
        <end position="761"/>
    </location>
</feature>
<feature type="compositionally biased region" description="Basic and acidic residues" evidence="5">
    <location>
        <begin position="679"/>
        <end position="698"/>
    </location>
</feature>
<dbReference type="InterPro" id="IPR051681">
    <property type="entry name" value="Ser/Thr_Kinases-Pseudokinases"/>
</dbReference>
<dbReference type="EMBL" id="JAACJN010000019">
    <property type="protein sequence ID" value="KAF5389955.1"/>
    <property type="molecule type" value="Genomic_DNA"/>
</dbReference>
<keyword evidence="1" id="KW-0808">Transferase</keyword>
<feature type="region of interest" description="Disordered" evidence="5">
    <location>
        <begin position="85"/>
        <end position="198"/>
    </location>
</feature>
<feature type="compositionally biased region" description="Polar residues" evidence="5">
    <location>
        <begin position="390"/>
        <end position="408"/>
    </location>
</feature>
<evidence type="ECO:0000256" key="5">
    <source>
        <dbReference type="SAM" id="MobiDB-lite"/>
    </source>
</evidence>
<evidence type="ECO:0000256" key="3">
    <source>
        <dbReference type="ARBA" id="ARBA00022777"/>
    </source>
</evidence>
<feature type="compositionally biased region" description="Acidic residues" evidence="5">
    <location>
        <begin position="445"/>
        <end position="454"/>
    </location>
</feature>
<dbReference type="SUPFAM" id="SSF56112">
    <property type="entry name" value="Protein kinase-like (PK-like)"/>
    <property type="match status" value="1"/>
</dbReference>
<proteinExistence type="predicted"/>
<feature type="compositionally biased region" description="Acidic residues" evidence="5">
    <location>
        <begin position="612"/>
        <end position="677"/>
    </location>
</feature>
<dbReference type="PANTHER" id="PTHR44329:SF288">
    <property type="entry name" value="MITOGEN-ACTIVATED PROTEIN KINASE KINASE KINASE 20"/>
    <property type="match status" value="1"/>
</dbReference>
<evidence type="ECO:0000256" key="4">
    <source>
        <dbReference type="ARBA" id="ARBA00022840"/>
    </source>
</evidence>